<dbReference type="EMBL" id="JANPWB010000011">
    <property type="protein sequence ID" value="KAJ1129639.1"/>
    <property type="molecule type" value="Genomic_DNA"/>
</dbReference>
<evidence type="ECO:0000313" key="1">
    <source>
        <dbReference type="EMBL" id="KAJ1129639.1"/>
    </source>
</evidence>
<proteinExistence type="predicted"/>
<dbReference type="AlphaFoldDB" id="A0AAV7PQX0"/>
<sequence length="175" mass="18886">MGPRKLHHQQGLSLDCTNPCVAGSCCFGGEAARVLEPTTLLSSLEALPRLPWWLPAPLISRILFVGGVGGRGRGHRARAPLTAAGPVGLAGDCRPLLGCLQCKALYTTQGHRPGSAFLSSRATRDCLRSTLGASELLRRKQYVLGSEPRYLYGFVRSLFRGSREFRYMAAIVFGG</sequence>
<protein>
    <submittedName>
        <fullName evidence="1">Uncharacterized protein</fullName>
    </submittedName>
</protein>
<keyword evidence="2" id="KW-1185">Reference proteome</keyword>
<reference evidence="1" key="1">
    <citation type="journal article" date="2022" name="bioRxiv">
        <title>Sequencing and chromosome-scale assembly of the giantPleurodeles waltlgenome.</title>
        <authorList>
            <person name="Brown T."/>
            <person name="Elewa A."/>
            <person name="Iarovenko S."/>
            <person name="Subramanian E."/>
            <person name="Araus A.J."/>
            <person name="Petzold A."/>
            <person name="Susuki M."/>
            <person name="Suzuki K.-i.T."/>
            <person name="Hayashi T."/>
            <person name="Toyoda A."/>
            <person name="Oliveira C."/>
            <person name="Osipova E."/>
            <person name="Leigh N.D."/>
            <person name="Simon A."/>
            <person name="Yun M.H."/>
        </authorList>
    </citation>
    <scope>NUCLEOTIDE SEQUENCE</scope>
    <source>
        <strain evidence="1">20211129_DDA</strain>
        <tissue evidence="1">Liver</tissue>
    </source>
</reference>
<comment type="caution">
    <text evidence="1">The sequence shown here is derived from an EMBL/GenBank/DDBJ whole genome shotgun (WGS) entry which is preliminary data.</text>
</comment>
<evidence type="ECO:0000313" key="2">
    <source>
        <dbReference type="Proteomes" id="UP001066276"/>
    </source>
</evidence>
<accession>A0AAV7PQX0</accession>
<gene>
    <name evidence="1" type="ORF">NDU88_008005</name>
</gene>
<organism evidence="1 2">
    <name type="scientific">Pleurodeles waltl</name>
    <name type="common">Iberian ribbed newt</name>
    <dbReference type="NCBI Taxonomy" id="8319"/>
    <lineage>
        <taxon>Eukaryota</taxon>
        <taxon>Metazoa</taxon>
        <taxon>Chordata</taxon>
        <taxon>Craniata</taxon>
        <taxon>Vertebrata</taxon>
        <taxon>Euteleostomi</taxon>
        <taxon>Amphibia</taxon>
        <taxon>Batrachia</taxon>
        <taxon>Caudata</taxon>
        <taxon>Salamandroidea</taxon>
        <taxon>Salamandridae</taxon>
        <taxon>Pleurodelinae</taxon>
        <taxon>Pleurodeles</taxon>
    </lineage>
</organism>
<dbReference type="Proteomes" id="UP001066276">
    <property type="component" value="Chromosome 7"/>
</dbReference>
<name>A0AAV7PQX0_PLEWA</name>